<keyword evidence="4 8" id="KW-0975">Bacterial flagellum</keyword>
<dbReference type="OrthoDB" id="9804559at2"/>
<sequence>MTTPSLWIAKTGLDAQQTQMAVISNNLANSNTYGFKKERALFEDLLYQNVRQVGAQSTQNTTLPSGLQLGTGVRTVATEKIHTQGNIVQTQNSLDMAINGRGYFQILMPDGSLSYSRDGSFKLDSNGQIVTNGGYALEPAMTVPQGAQSITVGTDGTVSVLSPGNTAPTVIGNLQIADFVNPTGLQPVGENLFKESLASGAPIVATPGQDGAGTIQQGALETSNVNVVEELVNMIETQRAYEMNSKAISTTDQMLSFASNNM</sequence>
<evidence type="ECO:0000259" key="9">
    <source>
        <dbReference type="Pfam" id="PF00460"/>
    </source>
</evidence>
<keyword evidence="12" id="KW-0282">Flagellum</keyword>
<dbReference type="Proteomes" id="UP000192923">
    <property type="component" value="Unassembled WGS sequence"/>
</dbReference>
<dbReference type="PROSITE" id="PS00588">
    <property type="entry name" value="FLAGELLA_BB_ROD"/>
    <property type="match status" value="1"/>
</dbReference>
<dbReference type="InterPro" id="IPR053967">
    <property type="entry name" value="LlgE_F_G-like_D1"/>
</dbReference>
<evidence type="ECO:0000256" key="1">
    <source>
        <dbReference type="ARBA" id="ARBA00004117"/>
    </source>
</evidence>
<evidence type="ECO:0000313" key="13">
    <source>
        <dbReference type="Proteomes" id="UP000192923"/>
    </source>
</evidence>
<dbReference type="RefSeq" id="WP_085214329.1">
    <property type="nucleotide sequence ID" value="NZ_FXAM01000001.1"/>
</dbReference>
<evidence type="ECO:0000256" key="4">
    <source>
        <dbReference type="ARBA" id="ARBA00023143"/>
    </source>
</evidence>
<organism evidence="12 13">
    <name type="scientific">Methylomagnum ishizawai</name>
    <dbReference type="NCBI Taxonomy" id="1760988"/>
    <lineage>
        <taxon>Bacteria</taxon>
        <taxon>Pseudomonadati</taxon>
        <taxon>Pseudomonadota</taxon>
        <taxon>Gammaproteobacteria</taxon>
        <taxon>Methylococcales</taxon>
        <taxon>Methylococcaceae</taxon>
        <taxon>Methylomagnum</taxon>
    </lineage>
</organism>
<dbReference type="InterPro" id="IPR012834">
    <property type="entry name" value="FlgG_G_neg"/>
</dbReference>
<evidence type="ECO:0000259" key="10">
    <source>
        <dbReference type="Pfam" id="PF06429"/>
    </source>
</evidence>
<feature type="domain" description="Flagellar basal-body/hook protein C-terminal" evidence="10">
    <location>
        <begin position="216"/>
        <end position="260"/>
    </location>
</feature>
<dbReference type="PANTHER" id="PTHR30435">
    <property type="entry name" value="FLAGELLAR PROTEIN"/>
    <property type="match status" value="1"/>
</dbReference>
<evidence type="ECO:0000256" key="2">
    <source>
        <dbReference type="ARBA" id="ARBA00009677"/>
    </source>
</evidence>
<dbReference type="Pfam" id="PF22692">
    <property type="entry name" value="LlgE_F_G_D1"/>
    <property type="match status" value="1"/>
</dbReference>
<reference evidence="12 13" key="1">
    <citation type="submission" date="2016-12" db="EMBL/GenBank/DDBJ databases">
        <authorList>
            <person name="Song W.-J."/>
            <person name="Kurnit D.M."/>
        </authorList>
    </citation>
    <scope>NUCLEOTIDE SEQUENCE [LARGE SCALE GENOMIC DNA]</scope>
    <source>
        <strain evidence="12 13">175</strain>
    </source>
</reference>
<dbReference type="Pfam" id="PF00460">
    <property type="entry name" value="Flg_bb_rod"/>
    <property type="match status" value="1"/>
</dbReference>
<dbReference type="SUPFAM" id="SSF117143">
    <property type="entry name" value="Flagellar hook protein flgE"/>
    <property type="match status" value="1"/>
</dbReference>
<dbReference type="STRING" id="1760988.SAMN02949497_3176"/>
<evidence type="ECO:0000256" key="3">
    <source>
        <dbReference type="ARBA" id="ARBA00017948"/>
    </source>
</evidence>
<evidence type="ECO:0000256" key="5">
    <source>
        <dbReference type="ARBA" id="ARBA00025933"/>
    </source>
</evidence>
<comment type="subunit">
    <text evidence="5 8">The basal body constitutes a major portion of the flagellar organelle and consists of four rings (L,P,S, and M) mounted on a central rod. The rod consists of about 26 subunits of FlgG in the distal portion, and FlgB, FlgC and FlgF are thought to build up the proximal portion of the rod with about 6 subunits each.</text>
</comment>
<proteinExistence type="inferred from homology"/>
<dbReference type="InterPro" id="IPR001444">
    <property type="entry name" value="Flag_bb_rod_N"/>
</dbReference>
<comment type="similarity">
    <text evidence="2 8">Belongs to the flagella basal body rod proteins family.</text>
</comment>
<dbReference type="InterPro" id="IPR020013">
    <property type="entry name" value="Flagellar_FlgE/F/G"/>
</dbReference>
<protein>
    <recommendedName>
        <fullName evidence="3 7">Flagellar basal-body rod protein FlgG</fullName>
    </recommendedName>
    <alternativeName>
        <fullName evidence="6 8">Distal rod protein</fullName>
    </alternativeName>
</protein>
<evidence type="ECO:0000256" key="8">
    <source>
        <dbReference type="RuleBase" id="RU362116"/>
    </source>
</evidence>
<gene>
    <name evidence="12" type="ORF">SAMN02949497_3176</name>
</gene>
<feature type="domain" description="Flagellar hook protein FlgE/F/G-like D1" evidence="11">
    <location>
        <begin position="97"/>
        <end position="160"/>
    </location>
</feature>
<dbReference type="Pfam" id="PF06429">
    <property type="entry name" value="Flg_bbr_C"/>
    <property type="match status" value="1"/>
</dbReference>
<dbReference type="EMBL" id="FXAM01000001">
    <property type="protein sequence ID" value="SMF95801.1"/>
    <property type="molecule type" value="Genomic_DNA"/>
</dbReference>
<dbReference type="GO" id="GO:0071978">
    <property type="term" value="P:bacterial-type flagellum-dependent swarming motility"/>
    <property type="evidence" value="ECO:0007669"/>
    <property type="project" value="TreeGrafter"/>
</dbReference>
<dbReference type="NCBIfam" id="TIGR02488">
    <property type="entry name" value="flgG_G_neg"/>
    <property type="match status" value="1"/>
</dbReference>
<feature type="domain" description="Flagellar basal body rod protein N-terminal" evidence="9">
    <location>
        <begin position="8"/>
        <end position="36"/>
    </location>
</feature>
<evidence type="ECO:0000256" key="6">
    <source>
        <dbReference type="ARBA" id="ARBA00032912"/>
    </source>
</evidence>
<dbReference type="InterPro" id="IPR019776">
    <property type="entry name" value="Flagellar_basal_body_rod_CS"/>
</dbReference>
<evidence type="ECO:0000256" key="7">
    <source>
        <dbReference type="NCBIfam" id="TIGR02488"/>
    </source>
</evidence>
<name>A0A1Y6CZN1_9GAMM</name>
<keyword evidence="12" id="KW-0966">Cell projection</keyword>
<dbReference type="InterPro" id="IPR010930">
    <property type="entry name" value="Flg_bb/hook_C_dom"/>
</dbReference>
<keyword evidence="13" id="KW-1185">Reference proteome</keyword>
<evidence type="ECO:0000259" key="11">
    <source>
        <dbReference type="Pfam" id="PF22692"/>
    </source>
</evidence>
<dbReference type="InterPro" id="IPR037925">
    <property type="entry name" value="FlgE/F/G-like"/>
</dbReference>
<dbReference type="GO" id="GO:0009426">
    <property type="term" value="C:bacterial-type flagellum basal body, distal rod"/>
    <property type="evidence" value="ECO:0007669"/>
    <property type="project" value="UniProtKB-UniRule"/>
</dbReference>
<comment type="subcellular location">
    <subcellularLocation>
        <location evidence="1 8">Bacterial flagellum basal body</location>
    </subcellularLocation>
</comment>
<dbReference type="PANTHER" id="PTHR30435:SF19">
    <property type="entry name" value="FLAGELLAR BASAL-BODY ROD PROTEIN FLGG"/>
    <property type="match status" value="1"/>
</dbReference>
<dbReference type="AlphaFoldDB" id="A0A1Y6CZN1"/>
<accession>A0A1Y6CZN1</accession>
<keyword evidence="12" id="KW-0969">Cilium</keyword>
<dbReference type="NCBIfam" id="TIGR03506">
    <property type="entry name" value="FlgEFG_subfam"/>
    <property type="match status" value="2"/>
</dbReference>
<evidence type="ECO:0000313" key="12">
    <source>
        <dbReference type="EMBL" id="SMF95801.1"/>
    </source>
</evidence>